<dbReference type="GO" id="GO:0001763">
    <property type="term" value="P:morphogenesis of a branching structure"/>
    <property type="evidence" value="ECO:0007669"/>
    <property type="project" value="TreeGrafter"/>
</dbReference>
<dbReference type="Gene3D" id="6.10.360.10">
    <property type="match status" value="1"/>
</dbReference>
<evidence type="ECO:0000313" key="12">
    <source>
        <dbReference type="Proteomes" id="UP000824782"/>
    </source>
</evidence>
<dbReference type="AlphaFoldDB" id="A0AAV6Z7Y8"/>
<keyword evidence="6" id="KW-0206">Cytoskeleton</keyword>
<dbReference type="InterPro" id="IPR045346">
    <property type="entry name" value="Ermin"/>
</dbReference>
<feature type="region of interest" description="Disordered" evidence="10">
    <location>
        <begin position="90"/>
        <end position="210"/>
    </location>
</feature>
<dbReference type="SUPFAM" id="SSF48678">
    <property type="entry name" value="Moesin tail domain"/>
    <property type="match status" value="1"/>
</dbReference>
<organism evidence="11 12">
    <name type="scientific">Engystomops pustulosus</name>
    <name type="common">Tungara frog</name>
    <name type="synonym">Physalaemus pustulosus</name>
    <dbReference type="NCBI Taxonomy" id="76066"/>
    <lineage>
        <taxon>Eukaryota</taxon>
        <taxon>Metazoa</taxon>
        <taxon>Chordata</taxon>
        <taxon>Craniata</taxon>
        <taxon>Vertebrata</taxon>
        <taxon>Euteleostomi</taxon>
        <taxon>Amphibia</taxon>
        <taxon>Batrachia</taxon>
        <taxon>Anura</taxon>
        <taxon>Neobatrachia</taxon>
        <taxon>Hyloidea</taxon>
        <taxon>Leptodactylidae</taxon>
        <taxon>Leiuperinae</taxon>
        <taxon>Engystomops</taxon>
    </lineage>
</organism>
<dbReference type="GO" id="GO:0043025">
    <property type="term" value="C:neuronal cell body"/>
    <property type="evidence" value="ECO:0007669"/>
    <property type="project" value="TreeGrafter"/>
</dbReference>
<name>A0AAV6Z7Y8_ENGPU</name>
<dbReference type="GO" id="GO:0030175">
    <property type="term" value="C:filopodium"/>
    <property type="evidence" value="ECO:0007669"/>
    <property type="project" value="TreeGrafter"/>
</dbReference>
<reference evidence="11" key="1">
    <citation type="thesis" date="2020" institute="ProQuest LLC" country="789 East Eisenhower Parkway, Ann Arbor, MI, USA">
        <title>Comparative Genomics and Chromosome Evolution.</title>
        <authorList>
            <person name="Mudd A.B."/>
        </authorList>
    </citation>
    <scope>NUCLEOTIDE SEQUENCE</scope>
    <source>
        <strain evidence="11">237g6f4</strain>
        <tissue evidence="11">Blood</tissue>
    </source>
</reference>
<keyword evidence="12" id="KW-1185">Reference proteome</keyword>
<comment type="function">
    <text evidence="7">Plays a role in cytoskeletal rearrangements during the late wrapping and/or compaction phases of myelinogenesis as well as in maintenance and stability of myelin sheath in the adult. May play an important role in late-stage oligodendroglia maturation, myelin/Ranvier node formation during CNS development, and in the maintenance and plasticity of related structures in the mature CNS.</text>
</comment>
<dbReference type="GO" id="GO:0033269">
    <property type="term" value="C:internode region of axon"/>
    <property type="evidence" value="ECO:0007669"/>
    <property type="project" value="TreeGrafter"/>
</dbReference>
<dbReference type="InterPro" id="IPR008954">
    <property type="entry name" value="Moesin_tail_sf"/>
</dbReference>
<feature type="compositionally biased region" description="Basic and acidic residues" evidence="10">
    <location>
        <begin position="90"/>
        <end position="100"/>
    </location>
</feature>
<keyword evidence="5" id="KW-0009">Actin-binding</keyword>
<evidence type="ECO:0000256" key="9">
    <source>
        <dbReference type="ARBA" id="ARBA00031224"/>
    </source>
</evidence>
<evidence type="ECO:0000256" key="2">
    <source>
        <dbReference type="ARBA" id="ARBA00011216"/>
    </source>
</evidence>
<evidence type="ECO:0000256" key="1">
    <source>
        <dbReference type="ARBA" id="ARBA00004245"/>
    </source>
</evidence>
<evidence type="ECO:0000256" key="4">
    <source>
        <dbReference type="ARBA" id="ARBA00022553"/>
    </source>
</evidence>
<evidence type="ECO:0000256" key="8">
    <source>
        <dbReference type="ARBA" id="ARBA00026168"/>
    </source>
</evidence>
<comment type="caution">
    <text evidence="11">The sequence shown here is derived from an EMBL/GenBank/DDBJ whole genome shotgun (WGS) entry which is preliminary data.</text>
</comment>
<dbReference type="GO" id="GO:0031344">
    <property type="term" value="P:regulation of cell projection organization"/>
    <property type="evidence" value="ECO:0007669"/>
    <property type="project" value="TreeGrafter"/>
</dbReference>
<evidence type="ECO:0000256" key="7">
    <source>
        <dbReference type="ARBA" id="ARBA00025213"/>
    </source>
</evidence>
<comment type="subunit">
    <text evidence="2">Binds actin.</text>
</comment>
<dbReference type="PANTHER" id="PTHR47137:SF1">
    <property type="entry name" value="ERMIN"/>
    <property type="match status" value="1"/>
</dbReference>
<gene>
    <name evidence="11" type="ORF">GDO81_020559</name>
</gene>
<proteinExistence type="predicted"/>
<evidence type="ECO:0000256" key="5">
    <source>
        <dbReference type="ARBA" id="ARBA00023203"/>
    </source>
</evidence>
<dbReference type="GO" id="GO:0070062">
    <property type="term" value="C:extracellular exosome"/>
    <property type="evidence" value="ECO:0007669"/>
    <property type="project" value="TreeGrafter"/>
</dbReference>
<dbReference type="Pfam" id="PF20491">
    <property type="entry name" value="Ermin"/>
    <property type="match status" value="1"/>
</dbReference>
<dbReference type="GO" id="GO:0043209">
    <property type="term" value="C:myelin sheath"/>
    <property type="evidence" value="ECO:0007669"/>
    <property type="project" value="TreeGrafter"/>
</dbReference>
<protein>
    <recommendedName>
        <fullName evidence="8">Ermin</fullName>
    </recommendedName>
    <alternativeName>
        <fullName evidence="9">Juxtanodin</fullName>
    </alternativeName>
</protein>
<dbReference type="GO" id="GO:0005856">
    <property type="term" value="C:cytoskeleton"/>
    <property type="evidence" value="ECO:0007669"/>
    <property type="project" value="UniProtKB-SubCell"/>
</dbReference>
<comment type="subcellular location">
    <subcellularLocation>
        <location evidence="1">Cytoplasm</location>
        <location evidence="1">Cytoskeleton</location>
    </subcellularLocation>
</comment>
<dbReference type="GO" id="GO:0008360">
    <property type="term" value="P:regulation of cell shape"/>
    <property type="evidence" value="ECO:0007669"/>
    <property type="project" value="InterPro"/>
</dbReference>
<sequence>MADEVPAPEINGNEEVEIVPTPITDVIDKVGTAVTCETRQCDSVKSSGGPDILLEEKMIPTDLDINARNEEEHRAENIIISVKSLDVLDNHQKEPEDFKNGDCPTSDDGDTAPLPSQGDISNQDGDTSETPDILLDQEGHQASGTGSEDLSTETEEENTSIETDTEYGEGSYDDHENGSQKPLTVSPSGQQLEPNEMAANRPDIPKHSYSRYDTVSYRKIRRGNTKQRIDEFESMMNL</sequence>
<dbReference type="GO" id="GO:0033270">
    <property type="term" value="C:paranode region of axon"/>
    <property type="evidence" value="ECO:0007669"/>
    <property type="project" value="TreeGrafter"/>
</dbReference>
<dbReference type="GO" id="GO:0007015">
    <property type="term" value="P:actin filament organization"/>
    <property type="evidence" value="ECO:0007669"/>
    <property type="project" value="InterPro"/>
</dbReference>
<evidence type="ECO:0000256" key="3">
    <source>
        <dbReference type="ARBA" id="ARBA00022490"/>
    </source>
</evidence>
<evidence type="ECO:0000256" key="6">
    <source>
        <dbReference type="ARBA" id="ARBA00023212"/>
    </source>
</evidence>
<feature type="compositionally biased region" description="Polar residues" evidence="10">
    <location>
        <begin position="118"/>
        <end position="130"/>
    </location>
</feature>
<keyword evidence="4" id="KW-0597">Phosphoprotein</keyword>
<dbReference type="Proteomes" id="UP000824782">
    <property type="component" value="Unassembled WGS sequence"/>
</dbReference>
<accession>A0AAV6Z7Y8</accession>
<feature type="compositionally biased region" description="Polar residues" evidence="10">
    <location>
        <begin position="179"/>
        <end position="193"/>
    </location>
</feature>
<dbReference type="GO" id="GO:0051015">
    <property type="term" value="F:actin filament binding"/>
    <property type="evidence" value="ECO:0007669"/>
    <property type="project" value="InterPro"/>
</dbReference>
<feature type="compositionally biased region" description="Acidic residues" evidence="10">
    <location>
        <begin position="150"/>
        <end position="167"/>
    </location>
</feature>
<dbReference type="GO" id="GO:0005938">
    <property type="term" value="C:cell cortex"/>
    <property type="evidence" value="ECO:0007669"/>
    <property type="project" value="TreeGrafter"/>
</dbReference>
<evidence type="ECO:0000313" key="11">
    <source>
        <dbReference type="EMBL" id="KAG8545649.1"/>
    </source>
</evidence>
<dbReference type="PANTHER" id="PTHR47137">
    <property type="entry name" value="ERMIN"/>
    <property type="match status" value="1"/>
</dbReference>
<dbReference type="EMBL" id="WNYA01001510">
    <property type="protein sequence ID" value="KAG8545649.1"/>
    <property type="molecule type" value="Genomic_DNA"/>
</dbReference>
<keyword evidence="3" id="KW-0963">Cytoplasm</keyword>
<evidence type="ECO:0000256" key="10">
    <source>
        <dbReference type="SAM" id="MobiDB-lite"/>
    </source>
</evidence>